<dbReference type="SUPFAM" id="SSF103473">
    <property type="entry name" value="MFS general substrate transporter"/>
    <property type="match status" value="1"/>
</dbReference>
<protein>
    <recommendedName>
        <fullName evidence="8">Solute carrier organic anion transporter family member</fullName>
    </recommendedName>
</protein>
<evidence type="ECO:0000313" key="13">
    <source>
        <dbReference type="RefSeq" id="XP_035659875.1"/>
    </source>
</evidence>
<evidence type="ECO:0000256" key="6">
    <source>
        <dbReference type="ARBA" id="ARBA00023136"/>
    </source>
</evidence>
<feature type="transmembrane region" description="Helical" evidence="8">
    <location>
        <begin position="133"/>
        <end position="154"/>
    </location>
</feature>
<feature type="transmembrane region" description="Helical" evidence="8">
    <location>
        <begin position="411"/>
        <end position="429"/>
    </location>
</feature>
<evidence type="ECO:0000256" key="1">
    <source>
        <dbReference type="ARBA" id="ARBA00004651"/>
    </source>
</evidence>
<evidence type="ECO:0000256" key="3">
    <source>
        <dbReference type="ARBA" id="ARBA00022475"/>
    </source>
</evidence>
<dbReference type="OrthoDB" id="5062115at2759"/>
<dbReference type="KEGG" id="bfo:118404715"/>
<dbReference type="GO" id="GO:0043252">
    <property type="term" value="P:sodium-independent organic anion transport"/>
    <property type="evidence" value="ECO:0000318"/>
    <property type="project" value="GO_Central"/>
</dbReference>
<feature type="domain" description="Kazal-like" evidence="11">
    <location>
        <begin position="475"/>
        <end position="528"/>
    </location>
</feature>
<dbReference type="NCBIfam" id="TIGR00805">
    <property type="entry name" value="oat"/>
    <property type="match status" value="1"/>
</dbReference>
<feature type="transmembrane region" description="Helical" evidence="8">
    <location>
        <begin position="204"/>
        <end position="229"/>
    </location>
</feature>
<evidence type="ECO:0000259" key="11">
    <source>
        <dbReference type="PROSITE" id="PS51465"/>
    </source>
</evidence>
<evidence type="ECO:0000313" key="12">
    <source>
        <dbReference type="Proteomes" id="UP000001554"/>
    </source>
</evidence>
<dbReference type="GO" id="GO:0015347">
    <property type="term" value="F:sodium-independent organic anion transmembrane transporter activity"/>
    <property type="evidence" value="ECO:0000318"/>
    <property type="project" value="GO_Central"/>
</dbReference>
<dbReference type="InterPro" id="IPR036259">
    <property type="entry name" value="MFS_trans_sf"/>
</dbReference>
<dbReference type="PROSITE" id="PS51465">
    <property type="entry name" value="KAZAL_2"/>
    <property type="match status" value="1"/>
</dbReference>
<keyword evidence="7" id="KW-1015">Disulfide bond</keyword>
<dbReference type="GO" id="GO:0006811">
    <property type="term" value="P:monoatomic ion transport"/>
    <property type="evidence" value="ECO:0007669"/>
    <property type="project" value="UniProtKB-KW"/>
</dbReference>
<name>A0A9J7HHS2_BRAFL</name>
<keyword evidence="5 8" id="KW-1133">Transmembrane helix</keyword>
<reference evidence="12" key="1">
    <citation type="journal article" date="2020" name="Nat. Ecol. Evol.">
        <title>Deeply conserved synteny resolves early events in vertebrate evolution.</title>
        <authorList>
            <person name="Simakov O."/>
            <person name="Marletaz F."/>
            <person name="Yue J.X."/>
            <person name="O'Connell B."/>
            <person name="Jenkins J."/>
            <person name="Brandt A."/>
            <person name="Calef R."/>
            <person name="Tung C.H."/>
            <person name="Huang T.K."/>
            <person name="Schmutz J."/>
            <person name="Satoh N."/>
            <person name="Yu J.K."/>
            <person name="Putnam N.H."/>
            <person name="Green R.E."/>
            <person name="Rokhsar D.S."/>
        </authorList>
    </citation>
    <scope>NUCLEOTIDE SEQUENCE [LARGE SCALE GENOMIC DNA]</scope>
    <source>
        <strain evidence="12">S238N-H82</strain>
    </source>
</reference>
<dbReference type="Proteomes" id="UP000001554">
    <property type="component" value="Chromosome 17"/>
</dbReference>
<feature type="transmembrane region" description="Helical" evidence="8">
    <location>
        <begin position="241"/>
        <end position="269"/>
    </location>
</feature>
<organism evidence="12 13">
    <name type="scientific">Branchiostoma floridae</name>
    <name type="common">Florida lancelet</name>
    <name type="synonym">Amphioxus</name>
    <dbReference type="NCBI Taxonomy" id="7739"/>
    <lineage>
        <taxon>Eukaryota</taxon>
        <taxon>Metazoa</taxon>
        <taxon>Chordata</taxon>
        <taxon>Cephalochordata</taxon>
        <taxon>Leptocardii</taxon>
        <taxon>Amphioxiformes</taxon>
        <taxon>Branchiostomatidae</taxon>
        <taxon>Branchiostoma</taxon>
    </lineage>
</organism>
<evidence type="ECO:0000256" key="4">
    <source>
        <dbReference type="ARBA" id="ARBA00022692"/>
    </source>
</evidence>
<dbReference type="InterPro" id="IPR036058">
    <property type="entry name" value="Kazal_dom_sf"/>
</dbReference>
<dbReference type="GO" id="GO:0016323">
    <property type="term" value="C:basolateral plasma membrane"/>
    <property type="evidence" value="ECO:0000318"/>
    <property type="project" value="GO_Central"/>
</dbReference>
<feature type="transmembrane region" description="Helical" evidence="8">
    <location>
        <begin position="441"/>
        <end position="461"/>
    </location>
</feature>
<evidence type="ECO:0000259" key="10">
    <source>
        <dbReference type="PROSITE" id="PS50850"/>
    </source>
</evidence>
<proteinExistence type="inferred from homology"/>
<feature type="transmembrane region" description="Helical" evidence="8">
    <location>
        <begin position="66"/>
        <end position="89"/>
    </location>
</feature>
<keyword evidence="6 8" id="KW-0472">Membrane</keyword>
<keyword evidence="3" id="KW-1003">Cell membrane</keyword>
<feature type="transmembrane region" description="Helical" evidence="8">
    <location>
        <begin position="289"/>
        <end position="313"/>
    </location>
</feature>
<dbReference type="PANTHER" id="PTHR11388:SF100">
    <property type="entry name" value="SOLUTE CARRIER ORGANIC ANION TRANSPORTER FAMILY MEMBER 4A1"/>
    <property type="match status" value="1"/>
</dbReference>
<evidence type="ECO:0000256" key="9">
    <source>
        <dbReference type="SAM" id="MobiDB-lite"/>
    </source>
</evidence>
<evidence type="ECO:0000256" key="5">
    <source>
        <dbReference type="ARBA" id="ARBA00022989"/>
    </source>
</evidence>
<dbReference type="PANTHER" id="PTHR11388">
    <property type="entry name" value="ORGANIC ANION TRANSPORTER"/>
    <property type="match status" value="1"/>
</dbReference>
<sequence>MSMFSSLPDLRQAALNQTARPLLDTTPRYEPFQTTDQVLKEKQGSLRFGWFGFTPDFLQFFNTSRWLLFFMSIAAYVDCTTFAFIPGIVSTLEKRFEMSSSQSGFIISSSQIFALITVPIITHIGGKAHKGKLIGIGVLMFGIGAFLFASPHYWTGPYKAPGGSYVMNMTSSTMPNTLCQSSTNGSSPEQCGGSTQSYSNLSNYLYVFVVAQFFLCLCGGPMFTVGVAYLDENVKKKVSGLYVAVLYTVACVGPTIGFLVIGQLLSLYVEWPSEDGYSAGLTPWDPRWVGNWWLGFPVLGVLAILVAIPLLAFPKKLPGSEELEEEEEELPTKADLIKAEEDEGGVCSKGRTVEGLKDLLRSIMDLIKSYSFSLLTLGVSIDALAYMGLFAFAPKVCELLFGLSVMSSSTYFGLSMVPGAALGSLLGGFISKKIGVNSKRLLLYVFVSFVVSSLPAFVFLMHCPEPHKAYVSIDNVNSMACSSSCACADSLHDPVCGENGVQYQSPCHAGCTALNYTTMIYSDCSCIPAGGMQSNFTTDVTSFAAQGACARKCESYVLPVFFVSLFVMGFIGSTAGPPFTAVTLRLVPPKLRSFGLGMQWTLMRILGMIPGPIVYGRAMDNACLQWQTSCGQRGACLVYDSRKVGLFVFGLGFGLRTVGVALCFLSYLVCKPTPEDGPENDEEKNGLKLEKEVKA</sequence>
<dbReference type="GeneID" id="118404715"/>
<dbReference type="InterPro" id="IPR002350">
    <property type="entry name" value="Kazal_dom"/>
</dbReference>
<dbReference type="Pfam" id="PF07648">
    <property type="entry name" value="Kazal_2"/>
    <property type="match status" value="1"/>
</dbReference>
<dbReference type="InterPro" id="IPR020846">
    <property type="entry name" value="MFS_dom"/>
</dbReference>
<dbReference type="CDD" id="cd17336">
    <property type="entry name" value="MFS_SLCO_OATP"/>
    <property type="match status" value="1"/>
</dbReference>
<reference evidence="13" key="2">
    <citation type="submission" date="2025-08" db="UniProtKB">
        <authorList>
            <consortium name="RefSeq"/>
        </authorList>
    </citation>
    <scope>IDENTIFICATION</scope>
    <source>
        <strain evidence="13">S238N-H82</strain>
        <tissue evidence="13">Testes</tissue>
    </source>
</reference>
<dbReference type="PROSITE" id="PS50850">
    <property type="entry name" value="MFS"/>
    <property type="match status" value="1"/>
</dbReference>
<evidence type="ECO:0000256" key="7">
    <source>
        <dbReference type="ARBA" id="ARBA00023157"/>
    </source>
</evidence>
<feature type="compositionally biased region" description="Basic and acidic residues" evidence="9">
    <location>
        <begin position="683"/>
        <end position="695"/>
    </location>
</feature>
<feature type="transmembrane region" description="Helical" evidence="8">
    <location>
        <begin position="101"/>
        <end position="121"/>
    </location>
</feature>
<dbReference type="AlphaFoldDB" id="A0A9J7HHS2"/>
<gene>
    <name evidence="13" type="primary">LOC118404715</name>
</gene>
<comment type="similarity">
    <text evidence="2 8">Belongs to the organo anion transporter (TC 2.A.60) family.</text>
</comment>
<keyword evidence="8" id="KW-0406">Ion transport</keyword>
<feature type="transmembrane region" description="Helical" evidence="8">
    <location>
        <begin position="370"/>
        <end position="391"/>
    </location>
</feature>
<evidence type="ECO:0000256" key="8">
    <source>
        <dbReference type="RuleBase" id="RU362056"/>
    </source>
</evidence>
<accession>A0A9J7HHS2</accession>
<evidence type="ECO:0000256" key="2">
    <source>
        <dbReference type="ARBA" id="ARBA00009657"/>
    </source>
</evidence>
<dbReference type="OMA" id="NASHAFC"/>
<keyword evidence="4 8" id="KW-0812">Transmembrane</keyword>
<keyword evidence="12" id="KW-1185">Reference proteome</keyword>
<feature type="transmembrane region" description="Helical" evidence="8">
    <location>
        <begin position="556"/>
        <end position="582"/>
    </location>
</feature>
<comment type="caution">
    <text evidence="8">Lacks conserved residue(s) required for the propagation of feature annotation.</text>
</comment>
<feature type="domain" description="Major facilitator superfamily (MFS) profile" evidence="10">
    <location>
        <begin position="67"/>
        <end position="675"/>
    </location>
</feature>
<feature type="transmembrane region" description="Helical" evidence="8">
    <location>
        <begin position="647"/>
        <end position="670"/>
    </location>
</feature>
<dbReference type="SUPFAM" id="SSF100895">
    <property type="entry name" value="Kazal-type serine protease inhibitors"/>
    <property type="match status" value="1"/>
</dbReference>
<dbReference type="Pfam" id="PF03137">
    <property type="entry name" value="OATP"/>
    <property type="match status" value="1"/>
</dbReference>
<dbReference type="Gene3D" id="1.20.1250.20">
    <property type="entry name" value="MFS general substrate transporter like domains"/>
    <property type="match status" value="3"/>
</dbReference>
<keyword evidence="8" id="KW-0813">Transport</keyword>
<feature type="region of interest" description="Disordered" evidence="9">
    <location>
        <begin position="675"/>
        <end position="695"/>
    </location>
</feature>
<dbReference type="InterPro" id="IPR004156">
    <property type="entry name" value="OATP"/>
</dbReference>
<dbReference type="RefSeq" id="XP_035659875.1">
    <property type="nucleotide sequence ID" value="XM_035803982.1"/>
</dbReference>
<comment type="subcellular location">
    <subcellularLocation>
        <location evidence="1 8">Cell membrane</location>
        <topology evidence="1 8">Multi-pass membrane protein</topology>
    </subcellularLocation>
</comment>